<reference evidence="2" key="1">
    <citation type="journal article" date="2020" name="bioRxiv">
        <title>Comparative genomics of Chlamydomonas.</title>
        <authorList>
            <person name="Craig R.J."/>
            <person name="Hasan A.R."/>
            <person name="Ness R.W."/>
            <person name="Keightley P.D."/>
        </authorList>
    </citation>
    <scope>NUCLEOTIDE SEQUENCE</scope>
    <source>
        <strain evidence="2">CCAP 11/70</strain>
    </source>
</reference>
<protein>
    <submittedName>
        <fullName evidence="2">Uncharacterized protein</fullName>
    </submittedName>
</protein>
<feature type="compositionally biased region" description="Gly residues" evidence="1">
    <location>
        <begin position="189"/>
        <end position="205"/>
    </location>
</feature>
<feature type="region of interest" description="Disordered" evidence="1">
    <location>
        <begin position="571"/>
        <end position="601"/>
    </location>
</feature>
<feature type="compositionally biased region" description="Low complexity" evidence="1">
    <location>
        <begin position="296"/>
        <end position="322"/>
    </location>
</feature>
<accession>A0A835Y333</accession>
<feature type="compositionally biased region" description="Low complexity" evidence="1">
    <location>
        <begin position="347"/>
        <end position="375"/>
    </location>
</feature>
<feature type="region of interest" description="Disordered" evidence="1">
    <location>
        <begin position="256"/>
        <end position="387"/>
    </location>
</feature>
<sequence length="668" mass="71906">MAGKQNFPYGAAHPERQSPRKLRHKTSRTCTLLGNFARIYTAQPSHVPHHESCAIALSLALQQQAAAAAGLGGETAPMPPPHHQQQPQQVQTHRREAWAVQPHTHPALPGKRKDCEGEHDEAGQGLVASGDDHRGHDPASVFQMRMAAARAWQPAPGPLPSAAGGGGSTHPATTSAPEHRAAADEWRAAGGGPSASGGRGGGGGRSSIMAPGPPPPQLTRWASGPVQHQAGVWDLGVEQHGRSGAEQRLRSYVSQPMLSGLLPDPQPTWDHSPRYGTEAMPGANPGTFAGGHGGCQPPSWEQQQQEQRRQQQQLPPASQLRRGWQSAPAPHLEEASHWEQHPPPPQLQQQLEYESYQGTAHQAQAAAAQSWAALQPLPDHSPGVDRPVEVPEAADRWRSRAASTPAWQLEDICAPPHPAPWRDPPQQAALHQPPAPLNRSWGRLHNSISAPTDVVASTPSDQCDGGGLFLKSHTNRTQAARQTPNSALAPDILESWSHRLDQHLPGQLVLGRGAVPLVVDENSPGQWPSRGGPLPQPFPLLSRKSRRAEYRRAAAEGYTFRAAWELWDDNVSSSDAEEEEEEEEEGGGEGSKMRASAADTAWLDKSVEGEYDRDLHAPATGAPRCPSNWPCGLVDLCRTVRIPPPPDGRVSEGLRSLNMAASRSLRVL</sequence>
<proteinExistence type="predicted"/>
<dbReference type="AlphaFoldDB" id="A0A835Y333"/>
<comment type="caution">
    <text evidence="2">The sequence shown here is derived from an EMBL/GenBank/DDBJ whole genome shotgun (WGS) entry which is preliminary data.</text>
</comment>
<feature type="region of interest" description="Disordered" evidence="1">
    <location>
        <begin position="1"/>
        <end position="25"/>
    </location>
</feature>
<feature type="compositionally biased region" description="Acidic residues" evidence="1">
    <location>
        <begin position="575"/>
        <end position="587"/>
    </location>
</feature>
<evidence type="ECO:0000256" key="1">
    <source>
        <dbReference type="SAM" id="MobiDB-lite"/>
    </source>
</evidence>
<feature type="region of interest" description="Disordered" evidence="1">
    <location>
        <begin position="521"/>
        <end position="540"/>
    </location>
</feature>
<feature type="compositionally biased region" description="Basic and acidic residues" evidence="1">
    <location>
        <begin position="111"/>
        <end position="122"/>
    </location>
</feature>
<organism evidence="2 3">
    <name type="scientific">Edaphochlamys debaryana</name>
    <dbReference type="NCBI Taxonomy" id="47281"/>
    <lineage>
        <taxon>Eukaryota</taxon>
        <taxon>Viridiplantae</taxon>
        <taxon>Chlorophyta</taxon>
        <taxon>core chlorophytes</taxon>
        <taxon>Chlorophyceae</taxon>
        <taxon>CS clade</taxon>
        <taxon>Chlamydomonadales</taxon>
        <taxon>Chlamydomonadales incertae sedis</taxon>
        <taxon>Edaphochlamys</taxon>
    </lineage>
</organism>
<evidence type="ECO:0000313" key="3">
    <source>
        <dbReference type="Proteomes" id="UP000612055"/>
    </source>
</evidence>
<feature type="region of interest" description="Disordered" evidence="1">
    <location>
        <begin position="411"/>
        <end position="444"/>
    </location>
</feature>
<gene>
    <name evidence="2" type="ORF">HYH03_006701</name>
</gene>
<feature type="region of interest" description="Disordered" evidence="1">
    <location>
        <begin position="104"/>
        <end position="138"/>
    </location>
</feature>
<feature type="region of interest" description="Disordered" evidence="1">
    <location>
        <begin position="153"/>
        <end position="227"/>
    </location>
</feature>
<keyword evidence="3" id="KW-1185">Reference proteome</keyword>
<feature type="compositionally biased region" description="Basic and acidic residues" evidence="1">
    <location>
        <begin position="177"/>
        <end position="187"/>
    </location>
</feature>
<evidence type="ECO:0000313" key="2">
    <source>
        <dbReference type="EMBL" id="KAG2495090.1"/>
    </source>
</evidence>
<name>A0A835Y333_9CHLO</name>
<dbReference type="Proteomes" id="UP000612055">
    <property type="component" value="Unassembled WGS sequence"/>
</dbReference>
<feature type="compositionally biased region" description="Basic and acidic residues" evidence="1">
    <location>
        <begin position="331"/>
        <end position="340"/>
    </location>
</feature>
<dbReference type="EMBL" id="JAEHOE010000026">
    <property type="protein sequence ID" value="KAG2495090.1"/>
    <property type="molecule type" value="Genomic_DNA"/>
</dbReference>